<feature type="domain" description="SAC" evidence="2">
    <location>
        <begin position="145"/>
        <end position="555"/>
    </location>
</feature>
<name>A0A8K1C6S8_PYTOL</name>
<dbReference type="Proteomes" id="UP000794436">
    <property type="component" value="Unassembled WGS sequence"/>
</dbReference>
<organism evidence="3 4">
    <name type="scientific">Pythium oligandrum</name>
    <name type="common">Mycoparasitic fungus</name>
    <dbReference type="NCBI Taxonomy" id="41045"/>
    <lineage>
        <taxon>Eukaryota</taxon>
        <taxon>Sar</taxon>
        <taxon>Stramenopiles</taxon>
        <taxon>Oomycota</taxon>
        <taxon>Peronosporomycetes</taxon>
        <taxon>Pythiales</taxon>
        <taxon>Pythiaceae</taxon>
        <taxon>Pythium</taxon>
    </lineage>
</organism>
<evidence type="ECO:0000256" key="1">
    <source>
        <dbReference type="SAM" id="MobiDB-lite"/>
    </source>
</evidence>
<dbReference type="PANTHER" id="PTHR45662">
    <property type="entry name" value="PHOSPHATIDYLINOSITIDE PHOSPHATASE SAC1"/>
    <property type="match status" value="1"/>
</dbReference>
<protein>
    <recommendedName>
        <fullName evidence="2">SAC domain-containing protein</fullName>
    </recommendedName>
</protein>
<feature type="compositionally biased region" description="Polar residues" evidence="1">
    <location>
        <begin position="366"/>
        <end position="395"/>
    </location>
</feature>
<proteinExistence type="predicted"/>
<gene>
    <name evidence="3" type="ORF">Poli38472_003424</name>
</gene>
<evidence type="ECO:0000259" key="2">
    <source>
        <dbReference type="PROSITE" id="PS50275"/>
    </source>
</evidence>
<dbReference type="GO" id="GO:0043812">
    <property type="term" value="F:phosphatidylinositol-4-phosphate phosphatase activity"/>
    <property type="evidence" value="ECO:0007669"/>
    <property type="project" value="TreeGrafter"/>
</dbReference>
<dbReference type="OrthoDB" id="405996at2759"/>
<dbReference type="GO" id="GO:0046856">
    <property type="term" value="P:phosphatidylinositol dephosphorylation"/>
    <property type="evidence" value="ECO:0007669"/>
    <property type="project" value="TreeGrafter"/>
</dbReference>
<dbReference type="GO" id="GO:0005783">
    <property type="term" value="C:endoplasmic reticulum"/>
    <property type="evidence" value="ECO:0007669"/>
    <property type="project" value="TreeGrafter"/>
</dbReference>
<keyword evidence="4" id="KW-1185">Reference proteome</keyword>
<accession>A0A8K1C6S8</accession>
<dbReference type="EMBL" id="SPLM01000144">
    <property type="protein sequence ID" value="TMW57499.1"/>
    <property type="molecule type" value="Genomic_DNA"/>
</dbReference>
<feature type="region of interest" description="Disordered" evidence="1">
    <location>
        <begin position="366"/>
        <end position="426"/>
    </location>
</feature>
<evidence type="ECO:0000313" key="4">
    <source>
        <dbReference type="Proteomes" id="UP000794436"/>
    </source>
</evidence>
<dbReference type="AlphaFoldDB" id="A0A8K1C6S8"/>
<evidence type="ECO:0000313" key="3">
    <source>
        <dbReference type="EMBL" id="TMW57499.1"/>
    </source>
</evidence>
<sequence>MFKVHVHNSELLLEDCRASGGDNSWLRLFPSSSASASAAARAPSAIGGGVPAPVDIEPLAQVAEDRHDPEFIPIHAVYGVYALLSGPYLAVVKDARVIGSGPNSEKIYCILELDLIPVSAAAQRSFFKHASKREQKDEREYIRMLKSVIASRTFYFSYDYDLTLSAQRRASHALSSNSQKLPMWQKAEEDFFWNKPVLGKFLDLELNNWIVPVISGFVKVMKKCEINGLRCDVLFFTRRSWRRVGTRFNVRGVDKDGSVANFAETEMLLVKPNRAICSYVQIRGSIPLYWDQVVTLKYMPRTRYAFSGAESIVDWNELAFRAHMDNIIQRYGHVTVVNLIDKVGKSRTVKDQAQLGTAYGKYVKKYNQQSHSGEPSVTVSYESSPKASMSPTKGRSSSLPPLPNGSNALLGPNASSTRASGTTTTSKASQLFDEPIVYVWFDFHHECRKMQWQNLSKLMTDVNDQFSQYGWFECDSEGRLISRQKGVFRVNCMDNLDRTNVVMSLFARRATLMALGLYTGKAVTNVLDSPYSTFEVVFKNAWADNADYVSRMYAGTGALKTDFTRTGKRTIAGALQDGVNSVTRYYLNNFSDGIRQDSYDLIVANYVPDRRDESPFSFQQQHTVFNLFIEWGLATLLVIGASVSWRPEEDLATRIRDGAIASVVLTFILGYAMLKKGTFRALGRRYVCKPAFSSSGYIRRKEA</sequence>
<comment type="caution">
    <text evidence="3">The sequence shown here is derived from an EMBL/GenBank/DDBJ whole genome shotgun (WGS) entry which is preliminary data.</text>
</comment>
<dbReference type="PROSITE" id="PS50275">
    <property type="entry name" value="SAC"/>
    <property type="match status" value="1"/>
</dbReference>
<feature type="compositionally biased region" description="Low complexity" evidence="1">
    <location>
        <begin position="396"/>
        <end position="426"/>
    </location>
</feature>
<dbReference type="Pfam" id="PF02383">
    <property type="entry name" value="Syja_N"/>
    <property type="match status" value="1"/>
</dbReference>
<dbReference type="PANTHER" id="PTHR45662:SF2">
    <property type="entry name" value="PHOSPHATIDYLINOSITOL-3-PHOSPHATASE SAC1"/>
    <property type="match status" value="1"/>
</dbReference>
<dbReference type="InterPro" id="IPR002013">
    <property type="entry name" value="SAC_dom"/>
</dbReference>
<reference evidence="3" key="1">
    <citation type="submission" date="2019-03" db="EMBL/GenBank/DDBJ databases">
        <title>Long read genome sequence of the mycoparasitic Pythium oligandrum ATCC 38472 isolated from sugarbeet rhizosphere.</title>
        <authorList>
            <person name="Gaulin E."/>
        </authorList>
    </citation>
    <scope>NUCLEOTIDE SEQUENCE</scope>
    <source>
        <strain evidence="3">ATCC 38472_TT</strain>
    </source>
</reference>